<feature type="region of interest" description="Disordered" evidence="1">
    <location>
        <begin position="67"/>
        <end position="87"/>
    </location>
</feature>
<reference evidence="2 3" key="1">
    <citation type="journal article" date="2014" name="PLoS ONE">
        <title>Genome Information of Methylobacterium oryzae, a Plant-Probiotic Methylotroph in the Phyllosphere.</title>
        <authorList>
            <person name="Kwak M.J."/>
            <person name="Jeong H."/>
            <person name="Madhaiyan M."/>
            <person name="Lee Y."/>
            <person name="Sa T.M."/>
            <person name="Oh T.K."/>
            <person name="Kim J.F."/>
        </authorList>
    </citation>
    <scope>NUCLEOTIDE SEQUENCE [LARGE SCALE GENOMIC DNA]</scope>
    <source>
        <strain evidence="2 3">CBMB20</strain>
    </source>
</reference>
<evidence type="ECO:0000313" key="2">
    <source>
        <dbReference type="EMBL" id="AIQ88603.1"/>
    </source>
</evidence>
<dbReference type="KEGG" id="mor:MOC_0848"/>
<proteinExistence type="predicted"/>
<protein>
    <submittedName>
        <fullName evidence="2">Protein of unassigned function</fullName>
    </submittedName>
</protein>
<gene>
    <name evidence="2" type="ORF">MOC_0848</name>
</gene>
<sequence length="87" mass="9436">MRCRPSSSPNRIRSRRLGADLVASLRTHTWATEALIADKPARLEAKGPAISQKQRTAIPWRFARAAPASLDASPAASCNKAAFDPPR</sequence>
<feature type="compositionally biased region" description="Low complexity" evidence="1">
    <location>
        <begin position="67"/>
        <end position="77"/>
    </location>
</feature>
<accession>A0A089NRY0</accession>
<dbReference type="Proteomes" id="UP000029492">
    <property type="component" value="Chromosome"/>
</dbReference>
<name>A0A089NRY0_9HYPH</name>
<dbReference type="HOGENOM" id="CLU_2479794_0_0_5"/>
<dbReference type="AlphaFoldDB" id="A0A089NRY0"/>
<keyword evidence="3" id="KW-1185">Reference proteome</keyword>
<evidence type="ECO:0000256" key="1">
    <source>
        <dbReference type="SAM" id="MobiDB-lite"/>
    </source>
</evidence>
<organism evidence="2 3">
    <name type="scientific">Methylobacterium oryzae CBMB20</name>
    <dbReference type="NCBI Taxonomy" id="693986"/>
    <lineage>
        <taxon>Bacteria</taxon>
        <taxon>Pseudomonadati</taxon>
        <taxon>Pseudomonadota</taxon>
        <taxon>Alphaproteobacteria</taxon>
        <taxon>Hyphomicrobiales</taxon>
        <taxon>Methylobacteriaceae</taxon>
        <taxon>Methylobacterium</taxon>
    </lineage>
</organism>
<dbReference type="EMBL" id="CP003811">
    <property type="protein sequence ID" value="AIQ88603.1"/>
    <property type="molecule type" value="Genomic_DNA"/>
</dbReference>
<evidence type="ECO:0000313" key="3">
    <source>
        <dbReference type="Proteomes" id="UP000029492"/>
    </source>
</evidence>